<gene>
    <name evidence="1" type="ORF">ND810_07880</name>
</gene>
<accession>A0AAW5V8B1</accession>
<dbReference type="RefSeq" id="WP_135639197.1">
    <property type="nucleotide sequence ID" value="NZ_JAMQPS010000001.1"/>
</dbReference>
<dbReference type="EMBL" id="JAMQQD010000002">
    <property type="protein sequence ID" value="MCW7515072.1"/>
    <property type="molecule type" value="Genomic_DNA"/>
</dbReference>
<comment type="caution">
    <text evidence="1">The sequence shown here is derived from an EMBL/GenBank/DDBJ whole genome shotgun (WGS) entry which is preliminary data.</text>
</comment>
<dbReference type="AlphaFoldDB" id="A0AAW5V8B1"/>
<reference evidence="1" key="1">
    <citation type="submission" date="2022-06" db="EMBL/GenBank/DDBJ databases">
        <title>Leptospira isolates from biofilms formed at urban environments.</title>
        <authorList>
            <person name="Ribeiro P.S."/>
            <person name="Sousa T."/>
            <person name="Carvalho N."/>
            <person name="Aburjaile F."/>
            <person name="Neves F."/>
            <person name="Oliveira D."/>
            <person name="Blanco L."/>
            <person name="Lima J."/>
            <person name="Costa F."/>
            <person name="Brenig B."/>
            <person name="Soares S."/>
            <person name="Ramos R."/>
            <person name="Goes-Neto A."/>
            <person name="Matiuzzi M."/>
            <person name="Azevedo V."/>
            <person name="Ristow P."/>
        </authorList>
    </citation>
    <scope>NUCLEOTIDE SEQUENCE</scope>
    <source>
        <strain evidence="1">VSF7</strain>
    </source>
</reference>
<proteinExistence type="predicted"/>
<evidence type="ECO:0000313" key="1">
    <source>
        <dbReference type="EMBL" id="MCW7515072.1"/>
    </source>
</evidence>
<evidence type="ECO:0008006" key="3">
    <source>
        <dbReference type="Google" id="ProtNLM"/>
    </source>
</evidence>
<protein>
    <recommendedName>
        <fullName evidence="3">Lipoprotein</fullName>
    </recommendedName>
</protein>
<dbReference type="Proteomes" id="UP001209694">
    <property type="component" value="Unassembled WGS sequence"/>
</dbReference>
<evidence type="ECO:0000313" key="2">
    <source>
        <dbReference type="Proteomes" id="UP001209694"/>
    </source>
</evidence>
<organism evidence="1 2">
    <name type="scientific">Leptospira levettii</name>
    <dbReference type="NCBI Taxonomy" id="2023178"/>
    <lineage>
        <taxon>Bacteria</taxon>
        <taxon>Pseudomonadati</taxon>
        <taxon>Spirochaetota</taxon>
        <taxon>Spirochaetia</taxon>
        <taxon>Leptospirales</taxon>
        <taxon>Leptospiraceae</taxon>
        <taxon>Leptospira</taxon>
    </lineage>
</organism>
<name>A0AAW5V8B1_9LEPT</name>
<sequence length="216" mass="25475">MKDRTRILIIVPLFFILQCKEKIELEVENENPFYMELEKGCVKKTPFQKIADGCIQTKENLLCYQYMELLKKSRLDKIFYNGDWYSSDIQSYRYLIDQFGNIRVLRGGPDRVPDDLSGHGKLQRRNDQWYYQHSCEREFCEKVELAIANISCYAGYDANIRDYILTLTLENGDFIREDEITGNKYKEITLIKVINDKPQITNGFISTKVPPILEKR</sequence>